<evidence type="ECO:0000256" key="1">
    <source>
        <dbReference type="SAM" id="MobiDB-lite"/>
    </source>
</evidence>
<keyword evidence="3" id="KW-1185">Reference proteome</keyword>
<dbReference type="EMBL" id="JAGPYM010000003">
    <property type="protein sequence ID" value="KAH6897375.1"/>
    <property type="molecule type" value="Genomic_DNA"/>
</dbReference>
<feature type="compositionally biased region" description="Basic and acidic residues" evidence="1">
    <location>
        <begin position="290"/>
        <end position="299"/>
    </location>
</feature>
<feature type="compositionally biased region" description="Basic and acidic residues" evidence="1">
    <location>
        <begin position="143"/>
        <end position="164"/>
    </location>
</feature>
<sequence>MAKPEQPRRRFAPVPIETTFETFRSSTGKQKRVIQQQDPQDQCPQQQVRMRPEPELTPEPSPRSPSPGPQELLPQHEPEPKPQPQPKAQPPRRRFAPQLIETSRRSRRVGDTGPATKPADKTDFSPYIKNIYTATNKQHRGRKQDGRTGDRTQELSRTRGRHENASPIARVSAPMRRESEDENVTRYLLELAAKEAERQMQEQALLAFPNSHAREGGIDHFYFRESSESDNSPESTSPARKHSNHGLGPVRRSSSDQPINWWHKHMQEHAEGMTKEHDEMVVDESPQQEMPRDFPHTEIDAVPEAESESEDGDIVMRTDSDLDKMDLTAPPDPMWTTSRKVSTDGHRPIGESLMPLIQADPYVTNQSKDKSFTPSPSPRPIGESVMPFIPSAPAVKPADVAYAKSSQIPPDTSFRRSPGPFGRPFGGLGYKPPTPQFQKRRPMVSPPMLGKDLVFRRCPSPKQTKLEPDHPFAQRHAEERYRDVSGQRGLWRGYCYRSESNDESLVPADLHAPPMLGTLQPPAIPGQPHSSHVNHFDHDMWEEPEFLETNGVAPAAETRGRSREPKGLHFLHGTGTKLERERNPELDEKIDQEFDDSFVTQVYNYLSLGYPAMARSYDEELSQISAISIDDLEKDDEKQMAMGHLVEADHDTPREQRCPRWKALRSYIFEWARQHPNLDNMDPVAWGVRERRGSWAI</sequence>
<dbReference type="OrthoDB" id="4716584at2759"/>
<organism evidence="2 3">
    <name type="scientific">Thelonectria olida</name>
    <dbReference type="NCBI Taxonomy" id="1576542"/>
    <lineage>
        <taxon>Eukaryota</taxon>
        <taxon>Fungi</taxon>
        <taxon>Dikarya</taxon>
        <taxon>Ascomycota</taxon>
        <taxon>Pezizomycotina</taxon>
        <taxon>Sordariomycetes</taxon>
        <taxon>Hypocreomycetidae</taxon>
        <taxon>Hypocreales</taxon>
        <taxon>Nectriaceae</taxon>
        <taxon>Thelonectria</taxon>
    </lineage>
</organism>
<feature type="compositionally biased region" description="Basic and acidic residues" evidence="1">
    <location>
        <begin position="265"/>
        <end position="280"/>
    </location>
</feature>
<feature type="compositionally biased region" description="Pro residues" evidence="1">
    <location>
        <begin position="55"/>
        <end position="68"/>
    </location>
</feature>
<feature type="region of interest" description="Disordered" evidence="1">
    <location>
        <begin position="218"/>
        <end position="351"/>
    </location>
</feature>
<feature type="compositionally biased region" description="Basic and acidic residues" evidence="1">
    <location>
        <begin position="218"/>
        <end position="227"/>
    </location>
</feature>
<name>A0A9P8WF01_9HYPO</name>
<comment type="caution">
    <text evidence="2">The sequence shown here is derived from an EMBL/GenBank/DDBJ whole genome shotgun (WGS) entry which is preliminary data.</text>
</comment>
<feature type="region of interest" description="Disordered" evidence="1">
    <location>
        <begin position="1"/>
        <end position="181"/>
    </location>
</feature>
<gene>
    <name evidence="2" type="ORF">B0T10DRAFT_476693</name>
</gene>
<dbReference type="Proteomes" id="UP000777438">
    <property type="component" value="Unassembled WGS sequence"/>
</dbReference>
<feature type="compositionally biased region" description="Acidic residues" evidence="1">
    <location>
        <begin position="301"/>
        <end position="313"/>
    </location>
</feature>
<evidence type="ECO:0000313" key="3">
    <source>
        <dbReference type="Proteomes" id="UP000777438"/>
    </source>
</evidence>
<protein>
    <submittedName>
        <fullName evidence="2">Uncharacterized protein</fullName>
    </submittedName>
</protein>
<feature type="compositionally biased region" description="Polar residues" evidence="1">
    <location>
        <begin position="19"/>
        <end position="28"/>
    </location>
</feature>
<feature type="compositionally biased region" description="Low complexity" evidence="1">
    <location>
        <begin position="35"/>
        <end position="47"/>
    </location>
</feature>
<accession>A0A9P8WF01</accession>
<proteinExistence type="predicted"/>
<evidence type="ECO:0000313" key="2">
    <source>
        <dbReference type="EMBL" id="KAH6897375.1"/>
    </source>
</evidence>
<feature type="compositionally biased region" description="Basic and acidic residues" evidence="1">
    <location>
        <begin position="314"/>
        <end position="326"/>
    </location>
</feature>
<feature type="region of interest" description="Disordered" evidence="1">
    <location>
        <begin position="422"/>
        <end position="445"/>
    </location>
</feature>
<dbReference type="AlphaFoldDB" id="A0A9P8WF01"/>
<reference evidence="2 3" key="1">
    <citation type="journal article" date="2021" name="Nat. Commun.">
        <title>Genetic determinants of endophytism in the Arabidopsis root mycobiome.</title>
        <authorList>
            <person name="Mesny F."/>
            <person name="Miyauchi S."/>
            <person name="Thiergart T."/>
            <person name="Pickel B."/>
            <person name="Atanasova L."/>
            <person name="Karlsson M."/>
            <person name="Huettel B."/>
            <person name="Barry K.W."/>
            <person name="Haridas S."/>
            <person name="Chen C."/>
            <person name="Bauer D."/>
            <person name="Andreopoulos W."/>
            <person name="Pangilinan J."/>
            <person name="LaButti K."/>
            <person name="Riley R."/>
            <person name="Lipzen A."/>
            <person name="Clum A."/>
            <person name="Drula E."/>
            <person name="Henrissat B."/>
            <person name="Kohler A."/>
            <person name="Grigoriev I.V."/>
            <person name="Martin F.M."/>
            <person name="Hacquard S."/>
        </authorList>
    </citation>
    <scope>NUCLEOTIDE SEQUENCE [LARGE SCALE GENOMIC DNA]</scope>
    <source>
        <strain evidence="2 3">MPI-CAGE-CH-0241</strain>
    </source>
</reference>